<organism evidence="2 3">
    <name type="scientific">Heterodera schachtii</name>
    <name type="common">Sugarbeet cyst nematode worm</name>
    <name type="synonym">Tylenchus schachtii</name>
    <dbReference type="NCBI Taxonomy" id="97005"/>
    <lineage>
        <taxon>Eukaryota</taxon>
        <taxon>Metazoa</taxon>
        <taxon>Ecdysozoa</taxon>
        <taxon>Nematoda</taxon>
        <taxon>Chromadorea</taxon>
        <taxon>Rhabditida</taxon>
        <taxon>Tylenchina</taxon>
        <taxon>Tylenchomorpha</taxon>
        <taxon>Tylenchoidea</taxon>
        <taxon>Heteroderidae</taxon>
        <taxon>Heteroderinae</taxon>
        <taxon>Heterodera</taxon>
    </lineage>
</organism>
<sequence>MIETNLENARKYGIFVQEMRCLCPDNELKATNFTKMKIKYTDEGRRKLCRFMLAISIIAFVALSVLLIIHYFIKETTNDFLHSPKVTMILGFLAWFLITAIFTISVLLCCPNSCFECKHTALEVLYNCDSCGHNVHKTYECFVHSSSEKNHTYYYNQTDNPWGRYTAQNAMKKVLQKPSATTTFERVERKFKLMSGDQKNNFTTSWAWTNDLMSRLD</sequence>
<dbReference type="Proteomes" id="UP001620645">
    <property type="component" value="Unassembled WGS sequence"/>
</dbReference>
<dbReference type="EMBL" id="JBICCN010000178">
    <property type="protein sequence ID" value="KAL3087476.1"/>
    <property type="molecule type" value="Genomic_DNA"/>
</dbReference>
<evidence type="ECO:0000313" key="2">
    <source>
        <dbReference type="EMBL" id="KAL3087476.1"/>
    </source>
</evidence>
<evidence type="ECO:0000313" key="3">
    <source>
        <dbReference type="Proteomes" id="UP001620645"/>
    </source>
</evidence>
<evidence type="ECO:0000256" key="1">
    <source>
        <dbReference type="SAM" id="Phobius"/>
    </source>
</evidence>
<keyword evidence="1" id="KW-0472">Membrane</keyword>
<accession>A0ABD2JA44</accession>
<comment type="caution">
    <text evidence="2">The sequence shown here is derived from an EMBL/GenBank/DDBJ whole genome shotgun (WGS) entry which is preliminary data.</text>
</comment>
<feature type="transmembrane region" description="Helical" evidence="1">
    <location>
        <begin position="88"/>
        <end position="110"/>
    </location>
</feature>
<protein>
    <submittedName>
        <fullName evidence="2">Uncharacterized protein</fullName>
    </submittedName>
</protein>
<keyword evidence="1" id="KW-1133">Transmembrane helix</keyword>
<name>A0ABD2JA44_HETSC</name>
<proteinExistence type="predicted"/>
<keyword evidence="1" id="KW-0812">Transmembrane</keyword>
<dbReference type="AlphaFoldDB" id="A0ABD2JA44"/>
<keyword evidence="3" id="KW-1185">Reference proteome</keyword>
<gene>
    <name evidence="2" type="ORF">niasHS_008100</name>
</gene>
<feature type="transmembrane region" description="Helical" evidence="1">
    <location>
        <begin position="51"/>
        <end position="73"/>
    </location>
</feature>
<reference evidence="2 3" key="1">
    <citation type="submission" date="2024-10" db="EMBL/GenBank/DDBJ databases">
        <authorList>
            <person name="Kim D."/>
        </authorList>
    </citation>
    <scope>NUCLEOTIDE SEQUENCE [LARGE SCALE GENOMIC DNA]</scope>
    <source>
        <strain evidence="2">Taebaek</strain>
    </source>
</reference>